<dbReference type="GO" id="GO:0000010">
    <property type="term" value="F:heptaprenyl diphosphate synthase activity"/>
    <property type="evidence" value="ECO:0007669"/>
    <property type="project" value="UniProtKB-EC"/>
</dbReference>
<dbReference type="InterPro" id="IPR033749">
    <property type="entry name" value="Polyprenyl_synt_CS"/>
</dbReference>
<evidence type="ECO:0000256" key="5">
    <source>
        <dbReference type="ARBA" id="ARBA00022842"/>
    </source>
</evidence>
<dbReference type="SUPFAM" id="SSF48576">
    <property type="entry name" value="Terpenoid synthases"/>
    <property type="match status" value="1"/>
</dbReference>
<dbReference type="PROSITE" id="PS00723">
    <property type="entry name" value="POLYPRENYL_SYNTHASE_1"/>
    <property type="match status" value="1"/>
</dbReference>
<name>A0A1V8X7H8_ENTHR</name>
<evidence type="ECO:0000256" key="6">
    <source>
        <dbReference type="RuleBase" id="RU004466"/>
    </source>
</evidence>
<dbReference type="CDD" id="cd00685">
    <property type="entry name" value="Trans_IPPS_HT"/>
    <property type="match status" value="1"/>
</dbReference>
<dbReference type="GO" id="GO:0046872">
    <property type="term" value="F:metal ion binding"/>
    <property type="evidence" value="ECO:0007669"/>
    <property type="project" value="UniProtKB-KW"/>
</dbReference>
<dbReference type="Proteomes" id="UP000352698">
    <property type="component" value="Unassembled WGS sequence"/>
</dbReference>
<evidence type="ECO:0000313" key="7">
    <source>
        <dbReference type="EMBL" id="VTQ70846.1"/>
    </source>
</evidence>
<dbReference type="RefSeq" id="WP_010737225.1">
    <property type="nucleotide sequence ID" value="NZ_AP027299.1"/>
</dbReference>
<dbReference type="EMBL" id="CABEEP010000001">
    <property type="protein sequence ID" value="VTQ70846.1"/>
    <property type="molecule type" value="Genomic_DNA"/>
</dbReference>
<organism evidence="7 8">
    <name type="scientific">Enterococcus hirae</name>
    <dbReference type="NCBI Taxonomy" id="1354"/>
    <lineage>
        <taxon>Bacteria</taxon>
        <taxon>Bacillati</taxon>
        <taxon>Bacillota</taxon>
        <taxon>Bacilli</taxon>
        <taxon>Lactobacillales</taxon>
        <taxon>Enterococcaceae</taxon>
        <taxon>Enterococcus</taxon>
    </lineage>
</organism>
<proteinExistence type="inferred from homology"/>
<evidence type="ECO:0000256" key="4">
    <source>
        <dbReference type="ARBA" id="ARBA00022723"/>
    </source>
</evidence>
<gene>
    <name evidence="7" type="primary">hepT</name>
    <name evidence="7" type="ORF">NCTC12204_02675</name>
</gene>
<dbReference type="PROSITE" id="PS00444">
    <property type="entry name" value="POLYPRENYL_SYNTHASE_2"/>
    <property type="match status" value="1"/>
</dbReference>
<reference evidence="7 8" key="1">
    <citation type="submission" date="2019-05" db="EMBL/GenBank/DDBJ databases">
        <authorList>
            <consortium name="Pathogen Informatics"/>
        </authorList>
    </citation>
    <scope>NUCLEOTIDE SEQUENCE [LARGE SCALE GENOMIC DNA]</scope>
    <source>
        <strain evidence="7 8">NCTC12204</strain>
    </source>
</reference>
<comment type="caution">
    <text evidence="7">The sequence shown here is derived from an EMBL/GenBank/DDBJ whole genome shotgun (WGS) entry which is preliminary data.</text>
</comment>
<dbReference type="GeneID" id="56786332"/>
<keyword evidence="3 6" id="KW-0808">Transferase</keyword>
<dbReference type="PANTHER" id="PTHR12001:SF69">
    <property type="entry name" value="ALL TRANS-POLYPRENYL-DIPHOSPHATE SYNTHASE PDSS1"/>
    <property type="match status" value="1"/>
</dbReference>
<dbReference type="STRING" id="1354.A6P53_12605"/>
<dbReference type="EC" id="2.5.1.30" evidence="7"/>
<dbReference type="Gene3D" id="1.10.600.10">
    <property type="entry name" value="Farnesyl Diphosphate Synthase"/>
    <property type="match status" value="1"/>
</dbReference>
<comment type="similarity">
    <text evidence="2 6">Belongs to the FPP/GGPP synthase family.</text>
</comment>
<dbReference type="InterPro" id="IPR008949">
    <property type="entry name" value="Isoprenoid_synthase_dom_sf"/>
</dbReference>
<dbReference type="AlphaFoldDB" id="A0A1V8X7H8"/>
<keyword evidence="5" id="KW-0460">Magnesium</keyword>
<evidence type="ECO:0000256" key="1">
    <source>
        <dbReference type="ARBA" id="ARBA00001946"/>
    </source>
</evidence>
<evidence type="ECO:0000313" key="8">
    <source>
        <dbReference type="Proteomes" id="UP000352698"/>
    </source>
</evidence>
<comment type="cofactor">
    <cofactor evidence="1">
        <name>Mg(2+)</name>
        <dbReference type="ChEBI" id="CHEBI:18420"/>
    </cofactor>
</comment>
<accession>A0A1V8X7H8</accession>
<evidence type="ECO:0000256" key="3">
    <source>
        <dbReference type="ARBA" id="ARBA00022679"/>
    </source>
</evidence>
<dbReference type="InterPro" id="IPR000092">
    <property type="entry name" value="Polyprenyl_synt"/>
</dbReference>
<dbReference type="PANTHER" id="PTHR12001">
    <property type="entry name" value="GERANYLGERANYL PYROPHOSPHATE SYNTHASE"/>
    <property type="match status" value="1"/>
</dbReference>
<keyword evidence="4" id="KW-0479">Metal-binding</keyword>
<dbReference type="SFLD" id="SFLDS00005">
    <property type="entry name" value="Isoprenoid_Synthase_Type_I"/>
    <property type="match status" value="1"/>
</dbReference>
<dbReference type="GO" id="GO:0008299">
    <property type="term" value="P:isoprenoid biosynthetic process"/>
    <property type="evidence" value="ECO:0007669"/>
    <property type="project" value="InterPro"/>
</dbReference>
<sequence>MKLHPMWSEYPTLKNELNETLKKMEDVVRLKNKPVEQAIKETIHAGGKLLRPAYQLLFSQFGPEQDREKAIALAASIEMLHTATLIHDDIVDEADVRRGQPNLRGRFGNTVAVYAGDYLFVCCFKLLSNYSNSLKSLQSNSRSMEKVLDGELGQMDDRYNYHLTVPEYLENISGKTAELFQLSCSVGAYESGMNERFARKAGSIGLAVGMAFQIIDDILDYTKDAVDIGKPVLEDMRQGVYSLPLIYALQTDKKAELIAYLDKKTELTQEEAESVRQIVREVNGVTKAKKLAEDYTKKALKEISKLPDTAFDTREILLSVTELILDREN</sequence>
<protein>
    <submittedName>
        <fullName evidence="7">Heptaprenyl diphosphate synthase, component II</fullName>
        <ecNumber evidence="7">2.5.1.30</ecNumber>
    </submittedName>
</protein>
<dbReference type="Pfam" id="PF00348">
    <property type="entry name" value="polyprenyl_synt"/>
    <property type="match status" value="1"/>
</dbReference>
<evidence type="ECO:0000256" key="2">
    <source>
        <dbReference type="ARBA" id="ARBA00006706"/>
    </source>
</evidence>